<gene>
    <name evidence="2" type="ORF">AMJ52_04740</name>
</gene>
<protein>
    <submittedName>
        <fullName evidence="2">Uncharacterized protein</fullName>
    </submittedName>
</protein>
<dbReference type="Proteomes" id="UP000051012">
    <property type="component" value="Unassembled WGS sequence"/>
</dbReference>
<comment type="caution">
    <text evidence="2">The sequence shown here is derived from an EMBL/GenBank/DDBJ whole genome shotgun (WGS) entry which is preliminary data.</text>
</comment>
<reference evidence="2 3" key="1">
    <citation type="journal article" date="2015" name="Microbiome">
        <title>Genomic resolution of linkages in carbon, nitrogen, and sulfur cycling among widespread estuary sediment bacteria.</title>
        <authorList>
            <person name="Baker B.J."/>
            <person name="Lazar C.S."/>
            <person name="Teske A.P."/>
            <person name="Dick G.J."/>
        </authorList>
    </citation>
    <scope>NUCLEOTIDE SEQUENCE [LARGE SCALE GENOMIC DNA]</scope>
    <source>
        <strain evidence="2">DG_78</strain>
    </source>
</reference>
<organism evidence="2 3">
    <name type="scientific">candidate division TA06 bacterium DG_78</name>
    <dbReference type="NCBI Taxonomy" id="1703772"/>
    <lineage>
        <taxon>Bacteria</taxon>
        <taxon>Bacteria division TA06</taxon>
    </lineage>
</organism>
<proteinExistence type="predicted"/>
<accession>A0A0S7YDV7</accession>
<feature type="compositionally biased region" description="Polar residues" evidence="1">
    <location>
        <begin position="36"/>
        <end position="45"/>
    </location>
</feature>
<evidence type="ECO:0000313" key="3">
    <source>
        <dbReference type="Proteomes" id="UP000051012"/>
    </source>
</evidence>
<evidence type="ECO:0000313" key="2">
    <source>
        <dbReference type="EMBL" id="KPJ72880.1"/>
    </source>
</evidence>
<feature type="region of interest" description="Disordered" evidence="1">
    <location>
        <begin position="32"/>
        <end position="66"/>
    </location>
</feature>
<evidence type="ECO:0000256" key="1">
    <source>
        <dbReference type="SAM" id="MobiDB-lite"/>
    </source>
</evidence>
<sequence length="89" mass="9675">MISSISGFFFLSNSSSISPTISSIKSSTVIIPDTPPNSSITTPNESLRRCNSRKTSKAGRSSYTKCGNRTNSTTGYSWNPFQNEIISLM</sequence>
<name>A0A0S7YDV7_UNCT6</name>
<dbReference type="EMBL" id="LJNI01000050">
    <property type="protein sequence ID" value="KPJ72880.1"/>
    <property type="molecule type" value="Genomic_DNA"/>
</dbReference>
<dbReference type="AlphaFoldDB" id="A0A0S7YDV7"/>